<keyword evidence="1" id="KW-0472">Membrane</keyword>
<proteinExistence type="predicted"/>
<keyword evidence="1" id="KW-0812">Transmembrane</keyword>
<evidence type="ECO:0000313" key="2">
    <source>
        <dbReference type="EMBL" id="EDR07233.1"/>
    </source>
</evidence>
<accession>B0DDK7</accession>
<sequence>MYRIYSSLSPFIPNPSMSDIPPQQVAQNKPCRSCLTALEAAVSMARLVLRVERDMIPNPLTQEGLNTIAEVTQALATLPDDSLSDYQVIGANESIENTAVGTSTAGESAIPLVADPATEDHHSGTPGRTVQQFSEMHHALAAYQAAVLAGTVAYNDLSTLIPILKALTFTLILVVLALLPLILAVLSLAVIFLLSA</sequence>
<organism evidence="3">
    <name type="scientific">Laccaria bicolor (strain S238N-H82 / ATCC MYA-4686)</name>
    <name type="common">Bicoloured deceiver</name>
    <name type="synonym">Laccaria laccata var. bicolor</name>
    <dbReference type="NCBI Taxonomy" id="486041"/>
    <lineage>
        <taxon>Eukaryota</taxon>
        <taxon>Fungi</taxon>
        <taxon>Dikarya</taxon>
        <taxon>Basidiomycota</taxon>
        <taxon>Agaricomycotina</taxon>
        <taxon>Agaricomycetes</taxon>
        <taxon>Agaricomycetidae</taxon>
        <taxon>Agaricales</taxon>
        <taxon>Agaricineae</taxon>
        <taxon>Hydnangiaceae</taxon>
        <taxon>Laccaria</taxon>
    </lineage>
</organism>
<dbReference type="HOGENOM" id="CLU_1390457_0_0_1"/>
<reference evidence="2 3" key="1">
    <citation type="journal article" date="2008" name="Nature">
        <title>The genome of Laccaria bicolor provides insights into mycorrhizal symbiosis.</title>
        <authorList>
            <person name="Martin F."/>
            <person name="Aerts A."/>
            <person name="Ahren D."/>
            <person name="Brun A."/>
            <person name="Danchin E.G.J."/>
            <person name="Duchaussoy F."/>
            <person name="Gibon J."/>
            <person name="Kohler A."/>
            <person name="Lindquist E."/>
            <person name="Pereda V."/>
            <person name="Salamov A."/>
            <person name="Shapiro H.J."/>
            <person name="Wuyts J."/>
            <person name="Blaudez D."/>
            <person name="Buee M."/>
            <person name="Brokstein P."/>
            <person name="Canbaeck B."/>
            <person name="Cohen D."/>
            <person name="Courty P.E."/>
            <person name="Coutinho P.M."/>
            <person name="Delaruelle C."/>
            <person name="Detter J.C."/>
            <person name="Deveau A."/>
            <person name="DiFazio S."/>
            <person name="Duplessis S."/>
            <person name="Fraissinet-Tachet L."/>
            <person name="Lucic E."/>
            <person name="Frey-Klett P."/>
            <person name="Fourrey C."/>
            <person name="Feussner I."/>
            <person name="Gay G."/>
            <person name="Grimwood J."/>
            <person name="Hoegger P.J."/>
            <person name="Jain P."/>
            <person name="Kilaru S."/>
            <person name="Labbe J."/>
            <person name="Lin Y.C."/>
            <person name="Legue V."/>
            <person name="Le Tacon F."/>
            <person name="Marmeisse R."/>
            <person name="Melayah D."/>
            <person name="Montanini B."/>
            <person name="Muratet M."/>
            <person name="Nehls U."/>
            <person name="Niculita-Hirzel H."/>
            <person name="Oudot-Le Secq M.P."/>
            <person name="Peter M."/>
            <person name="Quesneville H."/>
            <person name="Rajashekar B."/>
            <person name="Reich M."/>
            <person name="Rouhier N."/>
            <person name="Schmutz J."/>
            <person name="Yin T."/>
            <person name="Chalot M."/>
            <person name="Henrissat B."/>
            <person name="Kuees U."/>
            <person name="Lucas S."/>
            <person name="Van de Peer Y."/>
            <person name="Podila G.K."/>
            <person name="Polle A."/>
            <person name="Pukkila P.J."/>
            <person name="Richardson P.M."/>
            <person name="Rouze P."/>
            <person name="Sanders I.R."/>
            <person name="Stajich J.E."/>
            <person name="Tunlid A."/>
            <person name="Tuskan G."/>
            <person name="Grigoriev I.V."/>
        </authorList>
    </citation>
    <scope>NUCLEOTIDE SEQUENCE [LARGE SCALE GENOMIC DNA]</scope>
    <source>
        <strain evidence="3">S238N-H82 / ATCC MYA-4686</strain>
    </source>
</reference>
<dbReference type="InParanoid" id="B0DDK7"/>
<keyword evidence="1" id="KW-1133">Transmembrane helix</keyword>
<evidence type="ECO:0000256" key="1">
    <source>
        <dbReference type="SAM" id="Phobius"/>
    </source>
</evidence>
<dbReference type="GeneID" id="6077862"/>
<dbReference type="AlphaFoldDB" id="B0DDK7"/>
<keyword evidence="3" id="KW-1185">Reference proteome</keyword>
<evidence type="ECO:0000313" key="3">
    <source>
        <dbReference type="Proteomes" id="UP000001194"/>
    </source>
</evidence>
<gene>
    <name evidence="2" type="ORF">LACBIDRAFT_328045</name>
</gene>
<feature type="transmembrane region" description="Helical" evidence="1">
    <location>
        <begin position="166"/>
        <end position="194"/>
    </location>
</feature>
<dbReference type="Proteomes" id="UP000001194">
    <property type="component" value="Unassembled WGS sequence"/>
</dbReference>
<dbReference type="KEGG" id="lbc:LACBIDRAFT_328045"/>
<dbReference type="RefSeq" id="XP_001882164.1">
    <property type="nucleotide sequence ID" value="XM_001882129.1"/>
</dbReference>
<name>B0DDK7_LACBS</name>
<dbReference type="OrthoDB" id="3270804at2759"/>
<dbReference type="EMBL" id="DS547105">
    <property type="protein sequence ID" value="EDR07233.1"/>
    <property type="molecule type" value="Genomic_DNA"/>
</dbReference>
<protein>
    <submittedName>
        <fullName evidence="2">Predicted protein</fullName>
    </submittedName>
</protein>